<dbReference type="GO" id="GO:0030659">
    <property type="term" value="C:cytoplasmic vesicle membrane"/>
    <property type="evidence" value="ECO:0007669"/>
    <property type="project" value="TreeGrafter"/>
</dbReference>
<keyword evidence="2" id="KW-1133">Transmembrane helix</keyword>
<feature type="region of interest" description="Disordered" evidence="1">
    <location>
        <begin position="558"/>
        <end position="634"/>
    </location>
</feature>
<feature type="transmembrane region" description="Helical" evidence="2">
    <location>
        <begin position="338"/>
        <end position="358"/>
    </location>
</feature>
<sequence length="686" mass="78428">MSAKSTDPSDPDHSPSEHIPGENDRSFEGGLSKIYRDGLSEDFRTTLKEEESHAVFLKLNDQKEIKTIDKYESYKSQSSKQLAAVNSLGTLPKKILKKSKRPPTIIHINGLRKSECLLEKWMWHLGKCLARAPSLGFVFPLILFVIIMACLFFNRGKLDVLPSPLDAVSITFSAQYQPAAISVFFYVAAVFMFFNFNLMQAWRKFCNVSSHPVEKLRLIMSVEVCPSAILLSTLFISYGLVACISQLSILRTVGQILSCSAFYSVVFLALFSTTSLYISGHTEAAGLKWYHFGRKGDTNFTEPAITVYDRRDVRLLLSRLLDEGKSCLRSLGIRMCNLHLRFFVLLVYVIYAIFACWMCSLNKVELRETVYVPESSRYASFIRQYHSMFGKRNPELELLFYEHINYNDSSVGQTVLDMITWTQEPVRYVTSVRSWFREYEVWRIKNRAEEARNFTDNLKSRFLVQPVFAMFTDDLAFTPEGIKSRMRLTLKESDQSDQTFVVKELTHIAAKSEKAESICYIPSTRSQGNVDQKFVERFYAMKFREDLATGERITYNISEPSSQQISNDQPHYECQRKGKERLPRGEQKYHPSLSSEGTNKNEYAFTGRKTSDSGFGSSTRVSKHGIAKQPEPKFEDAPSYYSNFACKIDKVVEEPLDPVIKTPRTRASAIRFGNKLGTESKLPCLL</sequence>
<accession>A0A5S6QG57</accession>
<dbReference type="AlphaFoldDB" id="A0A5S6QG57"/>
<dbReference type="GO" id="GO:0018996">
    <property type="term" value="P:molting cycle, collagen and cuticulin-based cuticle"/>
    <property type="evidence" value="ECO:0007669"/>
    <property type="project" value="TreeGrafter"/>
</dbReference>
<dbReference type="GO" id="GO:0006897">
    <property type="term" value="P:endocytosis"/>
    <property type="evidence" value="ECO:0007669"/>
    <property type="project" value="TreeGrafter"/>
</dbReference>
<dbReference type="InterPro" id="IPR051697">
    <property type="entry name" value="Patched_domain-protein"/>
</dbReference>
<organism evidence="3 4">
    <name type="scientific">Trichuris muris</name>
    <name type="common">Mouse whipworm</name>
    <dbReference type="NCBI Taxonomy" id="70415"/>
    <lineage>
        <taxon>Eukaryota</taxon>
        <taxon>Metazoa</taxon>
        <taxon>Ecdysozoa</taxon>
        <taxon>Nematoda</taxon>
        <taxon>Enoplea</taxon>
        <taxon>Dorylaimia</taxon>
        <taxon>Trichinellida</taxon>
        <taxon>Trichuridae</taxon>
        <taxon>Trichuris</taxon>
    </lineage>
</organism>
<evidence type="ECO:0000256" key="2">
    <source>
        <dbReference type="SAM" id="Phobius"/>
    </source>
</evidence>
<keyword evidence="2" id="KW-0812">Transmembrane</keyword>
<evidence type="ECO:0000256" key="1">
    <source>
        <dbReference type="SAM" id="MobiDB-lite"/>
    </source>
</evidence>
<feature type="compositionally biased region" description="Basic and acidic residues" evidence="1">
    <location>
        <begin position="10"/>
        <end position="27"/>
    </location>
</feature>
<feature type="compositionally biased region" description="Basic and acidic residues" evidence="1">
    <location>
        <begin position="570"/>
        <end position="589"/>
    </location>
</feature>
<keyword evidence="3" id="KW-1185">Reference proteome</keyword>
<name>A0A5S6QG57_TRIMR</name>
<protein>
    <submittedName>
        <fullName evidence="4">SSD domain-containing protein</fullName>
    </submittedName>
</protein>
<feature type="compositionally biased region" description="Polar residues" evidence="1">
    <location>
        <begin position="558"/>
        <end position="569"/>
    </location>
</feature>
<proteinExistence type="predicted"/>
<dbReference type="PANTHER" id="PTHR10796:SF187">
    <property type="entry name" value="SSD DOMAIN-CONTAINING PROTEIN"/>
    <property type="match status" value="1"/>
</dbReference>
<feature type="transmembrane region" description="Helical" evidence="2">
    <location>
        <begin position="135"/>
        <end position="156"/>
    </location>
</feature>
<dbReference type="PANTHER" id="PTHR10796">
    <property type="entry name" value="PATCHED-RELATED"/>
    <property type="match status" value="1"/>
</dbReference>
<evidence type="ECO:0000313" key="4">
    <source>
        <dbReference type="WBParaSite" id="TMUE_2000006110.1"/>
    </source>
</evidence>
<dbReference type="Proteomes" id="UP000046395">
    <property type="component" value="Unassembled WGS sequence"/>
</dbReference>
<feature type="compositionally biased region" description="Polar residues" evidence="1">
    <location>
        <begin position="592"/>
        <end position="601"/>
    </location>
</feature>
<feature type="region of interest" description="Disordered" evidence="1">
    <location>
        <begin position="1"/>
        <end position="30"/>
    </location>
</feature>
<dbReference type="GO" id="GO:0005886">
    <property type="term" value="C:plasma membrane"/>
    <property type="evidence" value="ECO:0007669"/>
    <property type="project" value="TreeGrafter"/>
</dbReference>
<keyword evidence="2" id="KW-0472">Membrane</keyword>
<feature type="transmembrane region" description="Helical" evidence="2">
    <location>
        <begin position="253"/>
        <end position="278"/>
    </location>
</feature>
<dbReference type="WBParaSite" id="TMUE_2000006110.1">
    <property type="protein sequence ID" value="TMUE_2000006110.1"/>
    <property type="gene ID" value="WBGene00292320"/>
</dbReference>
<evidence type="ECO:0000313" key="3">
    <source>
        <dbReference type="Proteomes" id="UP000046395"/>
    </source>
</evidence>
<reference evidence="4" key="1">
    <citation type="submission" date="2019-12" db="UniProtKB">
        <authorList>
            <consortium name="WormBaseParasite"/>
        </authorList>
    </citation>
    <scope>IDENTIFICATION</scope>
</reference>
<feature type="transmembrane region" description="Helical" evidence="2">
    <location>
        <begin position="176"/>
        <end position="198"/>
    </location>
</feature>
<feature type="transmembrane region" description="Helical" evidence="2">
    <location>
        <begin position="218"/>
        <end position="241"/>
    </location>
</feature>